<dbReference type="AlphaFoldDB" id="A0A1J5RCR3"/>
<organism evidence="2">
    <name type="scientific">mine drainage metagenome</name>
    <dbReference type="NCBI Taxonomy" id="410659"/>
    <lineage>
        <taxon>unclassified sequences</taxon>
        <taxon>metagenomes</taxon>
        <taxon>ecological metagenomes</taxon>
    </lineage>
</organism>
<keyword evidence="1" id="KW-0472">Membrane</keyword>
<keyword evidence="1" id="KW-1133">Transmembrane helix</keyword>
<dbReference type="PANTHER" id="PTHR36109:SF2">
    <property type="entry name" value="MEMBRANE PROTEIN"/>
    <property type="match status" value="1"/>
</dbReference>
<feature type="transmembrane region" description="Helical" evidence="1">
    <location>
        <begin position="86"/>
        <end position="112"/>
    </location>
</feature>
<dbReference type="InterPro" id="IPR052948">
    <property type="entry name" value="Low_temp-induced_all0457"/>
</dbReference>
<evidence type="ECO:0008006" key="3">
    <source>
        <dbReference type="Google" id="ProtNLM"/>
    </source>
</evidence>
<comment type="caution">
    <text evidence="2">The sequence shown here is derived from an EMBL/GenBank/DDBJ whole genome shotgun (WGS) entry which is preliminary data.</text>
</comment>
<reference evidence="2" key="1">
    <citation type="submission" date="2016-10" db="EMBL/GenBank/DDBJ databases">
        <title>Sequence of Gallionella enrichment culture.</title>
        <authorList>
            <person name="Poehlein A."/>
            <person name="Muehling M."/>
            <person name="Daniel R."/>
        </authorList>
    </citation>
    <scope>NUCLEOTIDE SEQUENCE</scope>
</reference>
<dbReference type="PANTHER" id="PTHR36109">
    <property type="entry name" value="MEMBRANE PROTEIN-RELATED"/>
    <property type="match status" value="1"/>
</dbReference>
<accession>A0A1J5RCR3</accession>
<evidence type="ECO:0000256" key="1">
    <source>
        <dbReference type="SAM" id="Phobius"/>
    </source>
</evidence>
<feature type="transmembrane region" description="Helical" evidence="1">
    <location>
        <begin position="62"/>
        <end position="80"/>
    </location>
</feature>
<gene>
    <name evidence="2" type="ORF">GALL_282160</name>
</gene>
<keyword evidence="1" id="KW-0812">Transmembrane</keyword>
<name>A0A1J5RCR3_9ZZZZ</name>
<sequence length="169" mass="18004">MRRLYFLVPDVPTAKAIVDDLLLARMLEKHIHIIARDGTPLENLPEAGLAQKTDLIPSIERGLGYGSVTGTLAGLVALSIPGVAVISAGALVVGLALVGSAMGAWLSSMIGVSVDSPRLKQYEQAIQQGQLLMMVDTQPERVDEVNALIRKHHPEAKAEGLEPDIPAFP</sequence>
<dbReference type="EMBL" id="MLJW01000312">
    <property type="protein sequence ID" value="OIQ89908.1"/>
    <property type="molecule type" value="Genomic_DNA"/>
</dbReference>
<protein>
    <recommendedName>
        <fullName evidence="3">Transmembrane protein</fullName>
    </recommendedName>
</protein>
<evidence type="ECO:0000313" key="2">
    <source>
        <dbReference type="EMBL" id="OIQ89908.1"/>
    </source>
</evidence>
<proteinExistence type="predicted"/>